<dbReference type="PANTHER" id="PTHR23122">
    <property type="entry name" value="MEMBRANE-ASSOCIATED GUANYLATE KINASE MAGUK"/>
    <property type="match status" value="1"/>
</dbReference>
<dbReference type="PROSITE" id="PS51022">
    <property type="entry name" value="L27"/>
    <property type="match status" value="1"/>
</dbReference>
<feature type="coiled-coil region" evidence="5">
    <location>
        <begin position="833"/>
        <end position="884"/>
    </location>
</feature>
<dbReference type="SMART" id="SM00569">
    <property type="entry name" value="L27"/>
    <property type="match status" value="2"/>
</dbReference>
<dbReference type="Gene3D" id="3.40.50.300">
    <property type="entry name" value="P-loop containing nucleotide triphosphate hydrolases"/>
    <property type="match status" value="1"/>
</dbReference>
<dbReference type="CDD" id="cd00071">
    <property type="entry name" value="GMPK"/>
    <property type="match status" value="1"/>
</dbReference>
<reference evidence="11" key="1">
    <citation type="submission" date="2019-08" db="EMBL/GenBank/DDBJ databases">
        <title>The improved chromosome-level genome for the pearl oyster Pinctada fucata martensii using PacBio sequencing and Hi-C.</title>
        <authorList>
            <person name="Zheng Z."/>
        </authorList>
    </citation>
    <scope>NUCLEOTIDE SEQUENCE</scope>
    <source>
        <strain evidence="11">ZZ-2019</strain>
        <tissue evidence="11">Adductor muscle</tissue>
    </source>
</reference>
<dbReference type="SUPFAM" id="SSF50156">
    <property type="entry name" value="PDZ domain-like"/>
    <property type="match status" value="1"/>
</dbReference>
<feature type="domain" description="Guanylate kinase-like" evidence="8">
    <location>
        <begin position="697"/>
        <end position="879"/>
    </location>
</feature>
<dbReference type="InterPro" id="IPR036034">
    <property type="entry name" value="PDZ_sf"/>
</dbReference>
<dbReference type="SUPFAM" id="SSF52540">
    <property type="entry name" value="P-loop containing nucleoside triphosphate hydrolases"/>
    <property type="match status" value="1"/>
</dbReference>
<keyword evidence="12" id="KW-1185">Reference proteome</keyword>
<dbReference type="InterPro" id="IPR035601">
    <property type="entry name" value="MPP5_SH3"/>
</dbReference>
<dbReference type="SUPFAM" id="SSF50044">
    <property type="entry name" value="SH3-domain"/>
    <property type="match status" value="1"/>
</dbReference>
<evidence type="ECO:0000256" key="5">
    <source>
        <dbReference type="SAM" id="Coils"/>
    </source>
</evidence>
<comment type="caution">
    <text evidence="11">The sequence shown here is derived from an EMBL/GenBank/DDBJ whole genome shotgun (WGS) entry which is preliminary data.</text>
</comment>
<dbReference type="Pfam" id="PF00595">
    <property type="entry name" value="PDZ"/>
    <property type="match status" value="1"/>
</dbReference>
<evidence type="ECO:0000256" key="3">
    <source>
        <dbReference type="ARBA" id="ARBA00022737"/>
    </source>
</evidence>
<dbReference type="PROSITE" id="PS50052">
    <property type="entry name" value="GUANYLATE_KINASE_2"/>
    <property type="match status" value="1"/>
</dbReference>
<dbReference type="InterPro" id="IPR050716">
    <property type="entry name" value="MAGUK"/>
</dbReference>
<dbReference type="Gene3D" id="1.10.287.650">
    <property type="entry name" value="L27 domain"/>
    <property type="match status" value="2"/>
</dbReference>
<dbReference type="Gene3D" id="2.30.30.40">
    <property type="entry name" value="SH3 Domains"/>
    <property type="match status" value="1"/>
</dbReference>
<dbReference type="InterPro" id="IPR008145">
    <property type="entry name" value="GK/Ca_channel_bsu"/>
</dbReference>
<dbReference type="FunFam" id="3.40.50.300:FF:000469">
    <property type="entry name" value="MAGUK p55 subfamily member 5"/>
    <property type="match status" value="1"/>
</dbReference>
<dbReference type="CDD" id="cd12036">
    <property type="entry name" value="SH3_MPP5"/>
    <property type="match status" value="1"/>
</dbReference>
<dbReference type="AlphaFoldDB" id="A0AA89BVN9"/>
<evidence type="ECO:0000259" key="10">
    <source>
        <dbReference type="PROSITE" id="PS51022"/>
    </source>
</evidence>
<evidence type="ECO:0000313" key="12">
    <source>
        <dbReference type="Proteomes" id="UP001186944"/>
    </source>
</evidence>
<protein>
    <recommendedName>
        <fullName evidence="13">MAGUK p55 subfamily member 5</fullName>
    </recommendedName>
</protein>
<dbReference type="SMART" id="SM00072">
    <property type="entry name" value="GuKc"/>
    <property type="match status" value="1"/>
</dbReference>
<feature type="compositionally biased region" description="Polar residues" evidence="6">
    <location>
        <begin position="214"/>
        <end position="226"/>
    </location>
</feature>
<feature type="compositionally biased region" description="Low complexity" evidence="6">
    <location>
        <begin position="85"/>
        <end position="97"/>
    </location>
</feature>
<dbReference type="CDD" id="cd06798">
    <property type="entry name" value="PDZ_MPP5-like"/>
    <property type="match status" value="1"/>
</dbReference>
<gene>
    <name evidence="11" type="ORF">FSP39_004425</name>
</gene>
<dbReference type="InterPro" id="IPR036028">
    <property type="entry name" value="SH3-like_dom_sf"/>
</dbReference>
<evidence type="ECO:0000256" key="6">
    <source>
        <dbReference type="SAM" id="MobiDB-lite"/>
    </source>
</evidence>
<dbReference type="Gene3D" id="2.30.42.10">
    <property type="match status" value="1"/>
</dbReference>
<keyword evidence="5" id="KW-0175">Coiled coil</keyword>
<dbReference type="Proteomes" id="UP001186944">
    <property type="component" value="Unassembled WGS sequence"/>
</dbReference>
<dbReference type="EMBL" id="VSWD01000009">
    <property type="protein sequence ID" value="KAK3092558.1"/>
    <property type="molecule type" value="Genomic_DNA"/>
</dbReference>
<dbReference type="SMART" id="SM00326">
    <property type="entry name" value="SH3"/>
    <property type="match status" value="1"/>
</dbReference>
<keyword evidence="2 4" id="KW-0728">SH3 domain</keyword>
<dbReference type="InterPro" id="IPR008144">
    <property type="entry name" value="Guanylate_kin-like_dom"/>
</dbReference>
<dbReference type="InterPro" id="IPR027417">
    <property type="entry name" value="P-loop_NTPase"/>
</dbReference>
<dbReference type="SUPFAM" id="SSF101288">
    <property type="entry name" value="L27 domain"/>
    <property type="match status" value="1"/>
</dbReference>
<evidence type="ECO:0000313" key="11">
    <source>
        <dbReference type="EMBL" id="KAK3092558.1"/>
    </source>
</evidence>
<feature type="region of interest" description="Disordered" evidence="6">
    <location>
        <begin position="72"/>
        <end position="158"/>
    </location>
</feature>
<proteinExistence type="inferred from homology"/>
<dbReference type="FunFam" id="2.30.42.10:FF:000088">
    <property type="entry name" value="MAGUK p55 subfamily member 5"/>
    <property type="match status" value="1"/>
</dbReference>
<comment type="similarity">
    <text evidence="1">Belongs to the MAGUK family.</text>
</comment>
<feature type="compositionally biased region" description="Basic and acidic residues" evidence="6">
    <location>
        <begin position="255"/>
        <end position="282"/>
    </location>
</feature>
<feature type="domain" description="PDZ" evidence="9">
    <location>
        <begin position="478"/>
        <end position="557"/>
    </location>
</feature>
<accession>A0AA89BVN9</accession>
<dbReference type="PROSITE" id="PS50002">
    <property type="entry name" value="SH3"/>
    <property type="match status" value="1"/>
</dbReference>
<feature type="domain" description="SH3" evidence="7">
    <location>
        <begin position="568"/>
        <end position="640"/>
    </location>
</feature>
<dbReference type="InterPro" id="IPR004172">
    <property type="entry name" value="L27_dom"/>
</dbReference>
<dbReference type="InterPro" id="IPR001478">
    <property type="entry name" value="PDZ"/>
</dbReference>
<evidence type="ECO:0000256" key="2">
    <source>
        <dbReference type="ARBA" id="ARBA00022443"/>
    </source>
</evidence>
<evidence type="ECO:0000259" key="7">
    <source>
        <dbReference type="PROSITE" id="PS50002"/>
    </source>
</evidence>
<dbReference type="Pfam" id="PF07653">
    <property type="entry name" value="SH3_2"/>
    <property type="match status" value="1"/>
</dbReference>
<evidence type="ECO:0000256" key="4">
    <source>
        <dbReference type="PROSITE-ProRule" id="PRU00192"/>
    </source>
</evidence>
<feature type="domain" description="L27" evidence="10">
    <location>
        <begin position="341"/>
        <end position="397"/>
    </location>
</feature>
<dbReference type="InterPro" id="IPR001452">
    <property type="entry name" value="SH3_domain"/>
</dbReference>
<keyword evidence="3" id="KW-0677">Repeat</keyword>
<evidence type="ECO:0000259" key="8">
    <source>
        <dbReference type="PROSITE" id="PS50052"/>
    </source>
</evidence>
<sequence length="895" mass="102749">MQFHLFPKPAKRINYFGIFYYKIETKRAQKNTRLTKSPDFSKVKDVYMIAVEDETKRRLEKLSQFNSIKPVDMTKLSNDDDSTKDNSTVNSTVSVNSGVEHFGNDRVEMSDMNGLLEREPPKKGDKSRKDSKSSKSSSIGNLDTLPLGEHRSQNSNNQSLEHVEKIPSYDDGSINDQLGHMSFEVEDNGPYREMAIDCPDNFPSMSKSPPRLPNSKNNSIHSSPRSSGKEQMKSKNISPGKIPNGHNSPSITDEQMERMRKHQEDLRKRREEENQRAKEQEFLRTSLRGSKKLQALEKKRQMAEGFVNTAFDENSDDFDSLDNGIDRGMHSPTDRERYMKKNVAMEDLFSCLQHISFTLNAKDSSEVTFLNSLFHNDQFQQAVKLHNTVVDVTTASPPPRPELTNAHQISNEVMSDLQYNNSAYASDLMEIMSKPGFKNLLNAHDLIVEQEMRPRESSQEDEFLNQPLAPYGEESIKIIHLEKTHEPLGATVRNDGDSVVIGRIVKGGTAERSGMLHEGDEILEVNSIDMKGKNINDVSEMLANMTGTITFMIVPGASLDYKPSPRQDQVVHLKALFNYDPEEDIFIPCRELGISFMKGEILHVISMEDPSWWQAYREGEEEHQTLAGLIPSRTFQEQREANKRTLANENKENNKRSRSCACGRKDKRKRKKSLYSESDEVLTYEEVEMYYPQPNRKRPIVLIGPPNVGRHELRQRLMESDYERFAAAIPHTSRPKMENELNGRDYHFVPRAIFEADIMSNKFVEHGEYEKNLYGTSLDAIRQVINAGKICILNLHAESLRLIKNSDLKPYVIFVYPPNLEKLRKIQKSIGVAKVTDEDLKEIIERAREMEDRYGHYFDFILVNSDMDSAYEELLAEINRLEVEPQWVPIQWMDS</sequence>
<organism evidence="11 12">
    <name type="scientific">Pinctada imbricata</name>
    <name type="common">Atlantic pearl-oyster</name>
    <name type="synonym">Pinctada martensii</name>
    <dbReference type="NCBI Taxonomy" id="66713"/>
    <lineage>
        <taxon>Eukaryota</taxon>
        <taxon>Metazoa</taxon>
        <taxon>Spiralia</taxon>
        <taxon>Lophotrochozoa</taxon>
        <taxon>Mollusca</taxon>
        <taxon>Bivalvia</taxon>
        <taxon>Autobranchia</taxon>
        <taxon>Pteriomorphia</taxon>
        <taxon>Pterioida</taxon>
        <taxon>Pterioidea</taxon>
        <taxon>Pteriidae</taxon>
        <taxon>Pinctada</taxon>
    </lineage>
</organism>
<dbReference type="PROSITE" id="PS50106">
    <property type="entry name" value="PDZ"/>
    <property type="match status" value="1"/>
</dbReference>
<name>A0AA89BVN9_PINIB</name>
<feature type="region of interest" description="Disordered" evidence="6">
    <location>
        <begin position="192"/>
        <end position="285"/>
    </location>
</feature>
<feature type="region of interest" description="Disordered" evidence="6">
    <location>
        <begin position="638"/>
        <end position="664"/>
    </location>
</feature>
<evidence type="ECO:0008006" key="13">
    <source>
        <dbReference type="Google" id="ProtNLM"/>
    </source>
</evidence>
<feature type="compositionally biased region" description="Basic and acidic residues" evidence="6">
    <location>
        <begin position="116"/>
        <end position="133"/>
    </location>
</feature>
<evidence type="ECO:0000256" key="1">
    <source>
        <dbReference type="ARBA" id="ARBA00007014"/>
    </source>
</evidence>
<dbReference type="SMART" id="SM00228">
    <property type="entry name" value="PDZ"/>
    <property type="match status" value="1"/>
</dbReference>
<dbReference type="InterPro" id="IPR036892">
    <property type="entry name" value="L27_dom_sf"/>
</dbReference>
<evidence type="ECO:0000259" key="9">
    <source>
        <dbReference type="PROSITE" id="PS50106"/>
    </source>
</evidence>
<dbReference type="Pfam" id="PF00625">
    <property type="entry name" value="Guanylate_kin"/>
    <property type="match status" value="1"/>
</dbReference>